<keyword evidence="1" id="KW-1133">Transmembrane helix</keyword>
<comment type="caution">
    <text evidence="2">The sequence shown here is derived from an EMBL/GenBank/DDBJ whole genome shotgun (WGS) entry which is preliminary data.</text>
</comment>
<proteinExistence type="predicted"/>
<keyword evidence="1" id="KW-0812">Transmembrane</keyword>
<protein>
    <submittedName>
        <fullName evidence="2">Uncharacterized protein</fullName>
    </submittedName>
</protein>
<evidence type="ECO:0000313" key="2">
    <source>
        <dbReference type="EMBL" id="EZQ11277.1"/>
    </source>
</evidence>
<sequence>MRYEVLISSFFGFSLLVTWIFYPVIFNYSTIYSQYLTFLGLKVTFMGSTTFIFLPLTLATGIFALFSSIIPLIWRKSRYSLYLSGISSILTLAMLISSYIYVLRYFHYSGYSVVPTFNGYFYMRTPITPGFGLPFFLLFPFLIFSVLNSATRARWLPYQRLTLLEKVYKDIMEGNLYKGLTNLFNELGVSYATTKESIDTGEFKIPLSERSEGSFFPEKPLIYFYEGKSFIYDGEEFKELPIDEGIKRILSMAKLDMRREEKEYE</sequence>
<dbReference type="RefSeq" id="WP_150111348.1">
    <property type="nucleotide sequence ID" value="NZ_JFZT01000016.1"/>
</dbReference>
<reference evidence="2 3" key="1">
    <citation type="submission" date="2014-03" db="EMBL/GenBank/DDBJ databases">
        <title>Draft genome sequence of the novel thermoacidophilic archaea Acidianus copahuensis ALE1 strain, isolated from Copahue volcanic area in Neuquen Argentina.</title>
        <authorList>
            <person name="Urbieta M.S."/>
            <person name="Rascovan N."/>
            <person name="Castro C."/>
            <person name="Revale S."/>
            <person name="Giaveno M.A."/>
            <person name="Vazquez M.P."/>
            <person name="Donati E.R."/>
        </authorList>
    </citation>
    <scope>NUCLEOTIDE SEQUENCE [LARGE SCALE GENOMIC DNA]</scope>
    <source>
        <strain evidence="2 3">ALE1</strain>
    </source>
</reference>
<organism evidence="2 3">
    <name type="scientific">Candidatus Acidianus copahuensis</name>
    <dbReference type="NCBI Taxonomy" id="1160895"/>
    <lineage>
        <taxon>Archaea</taxon>
        <taxon>Thermoproteota</taxon>
        <taxon>Thermoprotei</taxon>
        <taxon>Sulfolobales</taxon>
        <taxon>Sulfolobaceae</taxon>
        <taxon>Acidianus</taxon>
    </lineage>
</organism>
<evidence type="ECO:0000256" key="1">
    <source>
        <dbReference type="SAM" id="Phobius"/>
    </source>
</evidence>
<feature type="transmembrane region" description="Helical" evidence="1">
    <location>
        <begin position="131"/>
        <end position="150"/>
    </location>
</feature>
<feature type="transmembrane region" description="Helical" evidence="1">
    <location>
        <begin position="51"/>
        <end position="74"/>
    </location>
</feature>
<dbReference type="OrthoDB" id="26975at2157"/>
<dbReference type="STRING" id="1160895.CM19_01895"/>
<evidence type="ECO:0000313" key="3">
    <source>
        <dbReference type="Proteomes" id="UP000024332"/>
    </source>
</evidence>
<dbReference type="EMBL" id="JFZT01000016">
    <property type="protein sequence ID" value="EZQ11277.1"/>
    <property type="molecule type" value="Genomic_DNA"/>
</dbReference>
<gene>
    <name evidence="2" type="ORF">CM19_01895</name>
</gene>
<feature type="transmembrane region" description="Helical" evidence="1">
    <location>
        <begin position="81"/>
        <end position="102"/>
    </location>
</feature>
<dbReference type="AlphaFoldDB" id="A0A031LSB6"/>
<name>A0A031LSB6_9CREN</name>
<accession>A0A031LSB6</accession>
<feature type="transmembrane region" description="Helical" evidence="1">
    <location>
        <begin position="7"/>
        <end position="31"/>
    </location>
</feature>
<keyword evidence="3" id="KW-1185">Reference proteome</keyword>
<dbReference type="Proteomes" id="UP000024332">
    <property type="component" value="Unassembled WGS sequence"/>
</dbReference>
<keyword evidence="1" id="KW-0472">Membrane</keyword>